<dbReference type="InterPro" id="IPR050861">
    <property type="entry name" value="Dihydroxyacetone_Kinase"/>
</dbReference>
<name>A0A8H8CIP2_PSICU</name>
<comment type="caution">
    <text evidence="15">The sequence shown here is derived from an EMBL/GenBank/DDBJ whole genome shotgun (WGS) entry which is preliminary data.</text>
</comment>
<dbReference type="Pfam" id="PF02733">
    <property type="entry name" value="Dak1"/>
    <property type="match status" value="2"/>
</dbReference>
<comment type="function">
    <text evidence="1">Catalyzes both the phosphorylation of dihydroxyacetone and of glyceraldehyde.</text>
</comment>
<dbReference type="SUPFAM" id="SSF82549">
    <property type="entry name" value="DAK1/DegV-like"/>
    <property type="match status" value="1"/>
</dbReference>
<keyword evidence="7" id="KW-0319">Glycerol metabolism</keyword>
<keyword evidence="4" id="KW-0808">Transferase</keyword>
<evidence type="ECO:0000259" key="14">
    <source>
        <dbReference type="PROSITE" id="PS51481"/>
    </source>
</evidence>
<feature type="domain" description="DhaK" evidence="14">
    <location>
        <begin position="11"/>
        <end position="366"/>
    </location>
</feature>
<comment type="catalytic activity">
    <reaction evidence="10">
        <text>dihydroxyacetone + ATP = dihydroxyacetone phosphate + ADP + H(+)</text>
        <dbReference type="Rhea" id="RHEA:15773"/>
        <dbReference type="ChEBI" id="CHEBI:15378"/>
        <dbReference type="ChEBI" id="CHEBI:16016"/>
        <dbReference type="ChEBI" id="CHEBI:30616"/>
        <dbReference type="ChEBI" id="CHEBI:57642"/>
        <dbReference type="ChEBI" id="CHEBI:456216"/>
        <dbReference type="EC" id="2.7.1.29"/>
    </reaction>
</comment>
<dbReference type="GO" id="GO:0005829">
    <property type="term" value="C:cytosol"/>
    <property type="evidence" value="ECO:0007669"/>
    <property type="project" value="TreeGrafter"/>
</dbReference>
<evidence type="ECO:0000256" key="9">
    <source>
        <dbReference type="ARBA" id="ARBA00047974"/>
    </source>
</evidence>
<feature type="active site" description="Tele-hemiaminal-histidine intermediate" evidence="11">
    <location>
        <position position="238"/>
    </location>
</feature>
<dbReference type="FunFam" id="3.30.1180.20:FF:000001">
    <property type="entry name" value="Dihydroxyacetone kinase 1"/>
    <property type="match status" value="1"/>
</dbReference>
<evidence type="ECO:0000256" key="2">
    <source>
        <dbReference type="ARBA" id="ARBA00004778"/>
    </source>
</evidence>
<feature type="binding site" evidence="12">
    <location>
        <position position="106"/>
    </location>
    <ligand>
        <name>substrate</name>
    </ligand>
</feature>
<reference evidence="15" key="1">
    <citation type="submission" date="2021-02" db="EMBL/GenBank/DDBJ databases">
        <title>Psilocybe cubensis genome.</title>
        <authorList>
            <person name="Mckernan K.J."/>
            <person name="Crawford S."/>
            <person name="Trippe A."/>
            <person name="Kane L.T."/>
            <person name="Mclaughlin S."/>
        </authorList>
    </citation>
    <scope>NUCLEOTIDE SEQUENCE [LARGE SCALE GENOMIC DNA]</scope>
    <source>
        <strain evidence="15">MGC-MH-2018</strain>
    </source>
</reference>
<dbReference type="Gene3D" id="1.25.40.340">
    <property type="match status" value="1"/>
</dbReference>
<evidence type="ECO:0008006" key="16">
    <source>
        <dbReference type="Google" id="ProtNLM"/>
    </source>
</evidence>
<evidence type="ECO:0000256" key="5">
    <source>
        <dbReference type="ARBA" id="ARBA00022741"/>
    </source>
</evidence>
<dbReference type="Pfam" id="PF02734">
    <property type="entry name" value="Dak2"/>
    <property type="match status" value="1"/>
</dbReference>
<evidence type="ECO:0000256" key="1">
    <source>
        <dbReference type="ARBA" id="ARBA00003264"/>
    </source>
</evidence>
<dbReference type="SMART" id="SM01120">
    <property type="entry name" value="Dak2"/>
    <property type="match status" value="1"/>
</dbReference>
<dbReference type="InterPro" id="IPR012734">
    <property type="entry name" value="DhaK_ATP"/>
</dbReference>
<dbReference type="GO" id="GO:0004371">
    <property type="term" value="F:glycerone kinase activity"/>
    <property type="evidence" value="ECO:0007669"/>
    <property type="project" value="UniProtKB-EC"/>
</dbReference>
<evidence type="ECO:0000256" key="3">
    <source>
        <dbReference type="ARBA" id="ARBA00008757"/>
    </source>
</evidence>
<feature type="domain" description="DhaL" evidence="13">
    <location>
        <begin position="403"/>
        <end position="604"/>
    </location>
</feature>
<dbReference type="InterPro" id="IPR004006">
    <property type="entry name" value="DhaK_dom"/>
</dbReference>
<feature type="binding site" evidence="12">
    <location>
        <begin position="56"/>
        <end position="59"/>
    </location>
    <ligand>
        <name>substrate</name>
    </ligand>
</feature>
<evidence type="ECO:0000256" key="7">
    <source>
        <dbReference type="ARBA" id="ARBA00022798"/>
    </source>
</evidence>
<evidence type="ECO:0000256" key="12">
    <source>
        <dbReference type="PIRSR" id="PIRSR612734-2"/>
    </source>
</evidence>
<evidence type="ECO:0000256" key="10">
    <source>
        <dbReference type="ARBA" id="ARBA00048898"/>
    </source>
</evidence>
<keyword evidence="8" id="KW-0067">ATP-binding</keyword>
<protein>
    <recommendedName>
        <fullName evidence="16">Dihydroxyacetone kinase</fullName>
    </recommendedName>
</protein>
<dbReference type="NCBIfam" id="TIGR02361">
    <property type="entry name" value="dak_ATP"/>
    <property type="match status" value="1"/>
</dbReference>
<dbReference type="Gene3D" id="3.40.50.10440">
    <property type="entry name" value="Dihydroxyacetone kinase, domain 1"/>
    <property type="match status" value="1"/>
</dbReference>
<dbReference type="PANTHER" id="PTHR28629">
    <property type="entry name" value="TRIOKINASE/FMN CYCLASE"/>
    <property type="match status" value="1"/>
</dbReference>
<comment type="pathway">
    <text evidence="2">Polyol metabolism; glycerol fermentation; glycerone phosphate from glycerol (oxidative route): step 2/2.</text>
</comment>
<comment type="catalytic activity">
    <reaction evidence="9">
        <text>D-glyceraldehyde + ATP = D-glyceraldehyde 3-phosphate + ADP + H(+)</text>
        <dbReference type="Rhea" id="RHEA:13941"/>
        <dbReference type="ChEBI" id="CHEBI:15378"/>
        <dbReference type="ChEBI" id="CHEBI:17378"/>
        <dbReference type="ChEBI" id="CHEBI:30616"/>
        <dbReference type="ChEBI" id="CHEBI:59776"/>
        <dbReference type="ChEBI" id="CHEBI:456216"/>
        <dbReference type="EC" id="2.7.1.28"/>
    </reaction>
</comment>
<dbReference type="Gene3D" id="3.30.1180.20">
    <property type="entry name" value="Dihydroxyacetone kinase, domain 2"/>
    <property type="match status" value="1"/>
</dbReference>
<evidence type="ECO:0000256" key="6">
    <source>
        <dbReference type="ARBA" id="ARBA00022777"/>
    </source>
</evidence>
<dbReference type="InterPro" id="IPR004007">
    <property type="entry name" value="DhaL_dom"/>
</dbReference>
<keyword evidence="5" id="KW-0547">Nucleotide-binding</keyword>
<evidence type="ECO:0000256" key="4">
    <source>
        <dbReference type="ARBA" id="ARBA00022679"/>
    </source>
</evidence>
<dbReference type="FunFam" id="1.25.40.340:FF:000001">
    <property type="entry name" value="Dihydroxyacetone kinase 1"/>
    <property type="match status" value="1"/>
</dbReference>
<keyword evidence="6" id="KW-0418">Kinase</keyword>
<evidence type="ECO:0000313" key="15">
    <source>
        <dbReference type="EMBL" id="KAG5166430.1"/>
    </source>
</evidence>
<dbReference type="GO" id="GO:0005524">
    <property type="term" value="F:ATP binding"/>
    <property type="evidence" value="ECO:0007669"/>
    <property type="project" value="UniProtKB-KW"/>
</dbReference>
<dbReference type="GO" id="GO:0050354">
    <property type="term" value="F:triokinase activity"/>
    <property type="evidence" value="ECO:0007669"/>
    <property type="project" value="UniProtKB-EC"/>
</dbReference>
<evidence type="ECO:0000259" key="13">
    <source>
        <dbReference type="PROSITE" id="PS51480"/>
    </source>
</evidence>
<accession>A0A8H8CIP2</accession>
<comment type="similarity">
    <text evidence="3">Belongs to the dihydroxyacetone kinase (DAK) family.</text>
</comment>
<dbReference type="EMBL" id="JAFIQS010000008">
    <property type="protein sequence ID" value="KAG5166430.1"/>
    <property type="molecule type" value="Genomic_DNA"/>
</dbReference>
<dbReference type="FunFam" id="3.40.50.10440:FF:000001">
    <property type="entry name" value="Dihydroxyacetone kinase, DhaK subunit"/>
    <property type="match status" value="1"/>
</dbReference>
<sequence length="604" mass="63742">MSVQSKHLLNSASTLVLDSLKGLVALNPQLALDAENKVVYIKSHDRSKVALMCGGGSGHEPAHAGFVGKGILTGAVCGNIFASPNASQVMRGVELLDNDKGNYTGDVLNFGLAKEQYASLHPQKADKIKFVVVGDDVAVGREQGKIVGRRGLAGTVLVYKIAGALAHRGGGLEDVHSVATWVADRIATIGCSLGHTHVQFGFPLSIIIPNVLLDQVPGTAPMTSDLAPTEIEIGLGIHNESGHTRLSPIPKLEHLIGQLLTFLTSTSDQDRSFVPFKGEDNVVLLVNNLGGLSELELSGIVSEVKKQLDARGFITCRILAGTFMTSLNMPGFSISLLLLPSKEEVKAPSKDLILSLLDDKSETPGWKWSSPIAPLAQEKQLAPAQQITANKANIKHVSVPDPAAFIESIKRAAEALIEAEPEITRMDSIAGDGDCGLTLKAGAEGVLSKISAGKISGDDLVRSIISIAQVSEESMGGTSGALYSIFFSALAQGLQAEGPETGKMTPDAWGQALSFALAKLYTYTRARPPSRTLVDPLAAFVETFSSTNNNYADSMNAAIKAAEATRNLEAKAGRSAYVEGDRLIAEKVADPGAWGVKTILENLV</sequence>
<dbReference type="PROSITE" id="PS51481">
    <property type="entry name" value="DHAK"/>
    <property type="match status" value="1"/>
</dbReference>
<dbReference type="PANTHER" id="PTHR28629:SF14">
    <property type="entry name" value="DIHYDROXYACETONE KINASE 1"/>
    <property type="match status" value="1"/>
</dbReference>
<gene>
    <name evidence="15" type="ORF">JR316_008515</name>
</gene>
<evidence type="ECO:0000256" key="11">
    <source>
        <dbReference type="PIRSR" id="PIRSR612734-1"/>
    </source>
</evidence>
<evidence type="ECO:0000256" key="8">
    <source>
        <dbReference type="ARBA" id="ARBA00022840"/>
    </source>
</evidence>
<dbReference type="UniPathway" id="UPA00617">
    <property type="reaction ID" value="UER00669"/>
</dbReference>
<dbReference type="GO" id="GO:0019588">
    <property type="term" value="P:anaerobic glycerol catabolic process"/>
    <property type="evidence" value="ECO:0007669"/>
    <property type="project" value="UniProtKB-UniPathway"/>
</dbReference>
<dbReference type="AlphaFoldDB" id="A0A8H8CIP2"/>
<organism evidence="15">
    <name type="scientific">Psilocybe cubensis</name>
    <name type="common">Psychedelic mushroom</name>
    <name type="synonym">Stropharia cubensis</name>
    <dbReference type="NCBI Taxonomy" id="181762"/>
    <lineage>
        <taxon>Eukaryota</taxon>
        <taxon>Fungi</taxon>
        <taxon>Dikarya</taxon>
        <taxon>Basidiomycota</taxon>
        <taxon>Agaricomycotina</taxon>
        <taxon>Agaricomycetes</taxon>
        <taxon>Agaricomycetidae</taxon>
        <taxon>Agaricales</taxon>
        <taxon>Agaricineae</taxon>
        <taxon>Strophariaceae</taxon>
        <taxon>Psilocybe</taxon>
    </lineage>
</organism>
<dbReference type="SUPFAM" id="SSF101473">
    <property type="entry name" value="DhaL-like"/>
    <property type="match status" value="1"/>
</dbReference>
<proteinExistence type="inferred from homology"/>
<dbReference type="InterPro" id="IPR036117">
    <property type="entry name" value="DhaL_dom_sf"/>
</dbReference>
<dbReference type="PROSITE" id="PS51480">
    <property type="entry name" value="DHAL"/>
    <property type="match status" value="1"/>
</dbReference>